<dbReference type="OrthoDB" id="361150at2759"/>
<sequence length="196" mass="21738">MTSENVPKDHDVAEPSGEVVTNSSSDASYLANIIEHIMYEIGVESFDNRTSHMLVDILQRESLSLLKSSAEQSEKRRSTETEKLLCGAKPTNIQKTNMNVSEEDAQLACQEYMSKHVIQHASLNDIIEMQKYASNTKFGAKNSSSSGSKLSKNVQVSHKSDSNNMGFFPTGSPPYLPESISLNTLLPHWDITLKDK</sequence>
<dbReference type="KEGG" id="beq:BEWA_010200"/>
<dbReference type="VEuPathDB" id="PiroplasmaDB:BEWA_010200"/>
<dbReference type="RefSeq" id="XP_004831272.1">
    <property type="nucleotide sequence ID" value="XM_004831215.1"/>
</dbReference>
<gene>
    <name evidence="2" type="ORF">BEWA_010200</name>
</gene>
<accession>L0B304</accession>
<feature type="compositionally biased region" description="Low complexity" evidence="1">
    <location>
        <begin position="141"/>
        <end position="153"/>
    </location>
</feature>
<name>L0B304_THEEQ</name>
<organism evidence="2 3">
    <name type="scientific">Theileria equi strain WA</name>
    <dbReference type="NCBI Taxonomy" id="1537102"/>
    <lineage>
        <taxon>Eukaryota</taxon>
        <taxon>Sar</taxon>
        <taxon>Alveolata</taxon>
        <taxon>Apicomplexa</taxon>
        <taxon>Aconoidasida</taxon>
        <taxon>Piroplasmida</taxon>
        <taxon>Theileriidae</taxon>
        <taxon>Theileria</taxon>
    </lineage>
</organism>
<protein>
    <submittedName>
        <fullName evidence="2">Uncharacterized protein</fullName>
    </submittedName>
</protein>
<dbReference type="GO" id="GO:0046982">
    <property type="term" value="F:protein heterodimerization activity"/>
    <property type="evidence" value="ECO:0007669"/>
    <property type="project" value="InterPro"/>
</dbReference>
<feature type="region of interest" description="Disordered" evidence="1">
    <location>
        <begin position="138"/>
        <end position="165"/>
    </location>
</feature>
<dbReference type="EMBL" id="CP001670">
    <property type="protein sequence ID" value="AFZ81606.1"/>
    <property type="molecule type" value="Genomic_DNA"/>
</dbReference>
<proteinExistence type="predicted"/>
<dbReference type="GeneID" id="15805364"/>
<dbReference type="Proteomes" id="UP000031512">
    <property type="component" value="Chromosome 3"/>
</dbReference>
<dbReference type="InterPro" id="IPR009072">
    <property type="entry name" value="Histone-fold"/>
</dbReference>
<reference evidence="2 3" key="1">
    <citation type="journal article" date="2012" name="BMC Genomics">
        <title>Comparative genomic analysis and phylogenetic position of Theileria equi.</title>
        <authorList>
            <person name="Kappmeyer L.S."/>
            <person name="Thiagarajan M."/>
            <person name="Herndon D.R."/>
            <person name="Ramsay J.D."/>
            <person name="Caler E."/>
            <person name="Djikeng A."/>
            <person name="Gillespie J.J."/>
            <person name="Lau A.O."/>
            <person name="Roalson E.H."/>
            <person name="Silva J.C."/>
            <person name="Silva M.G."/>
            <person name="Suarez C.E."/>
            <person name="Ueti M.W."/>
            <person name="Nene V.M."/>
            <person name="Mealey R.H."/>
            <person name="Knowles D.P."/>
            <person name="Brayton K.A."/>
        </authorList>
    </citation>
    <scope>NUCLEOTIDE SEQUENCE [LARGE SCALE GENOMIC DNA]</scope>
    <source>
        <strain evidence="2 3">WA</strain>
    </source>
</reference>
<feature type="region of interest" description="Disordered" evidence="1">
    <location>
        <begin position="1"/>
        <end position="22"/>
    </location>
</feature>
<feature type="compositionally biased region" description="Polar residues" evidence="1">
    <location>
        <begin position="154"/>
        <end position="165"/>
    </location>
</feature>
<evidence type="ECO:0000313" key="3">
    <source>
        <dbReference type="Proteomes" id="UP000031512"/>
    </source>
</evidence>
<evidence type="ECO:0000313" key="2">
    <source>
        <dbReference type="EMBL" id="AFZ81606.1"/>
    </source>
</evidence>
<keyword evidence="3" id="KW-1185">Reference proteome</keyword>
<dbReference type="Gene3D" id="1.10.20.10">
    <property type="entry name" value="Histone, subunit A"/>
    <property type="match status" value="1"/>
</dbReference>
<dbReference type="eggNOG" id="ENOG502SZIY">
    <property type="taxonomic scope" value="Eukaryota"/>
</dbReference>
<dbReference type="AlphaFoldDB" id="L0B304"/>
<feature type="compositionally biased region" description="Basic and acidic residues" evidence="1">
    <location>
        <begin position="1"/>
        <end position="13"/>
    </location>
</feature>
<evidence type="ECO:0000256" key="1">
    <source>
        <dbReference type="SAM" id="MobiDB-lite"/>
    </source>
</evidence>